<dbReference type="GO" id="GO:0005198">
    <property type="term" value="F:structural molecule activity"/>
    <property type="evidence" value="ECO:0007669"/>
    <property type="project" value="InterPro"/>
</dbReference>
<comment type="caution">
    <text evidence="1">The sequence shown here is derived from an EMBL/GenBank/DDBJ whole genome shotgun (WGS) entry which is preliminary data.</text>
</comment>
<protein>
    <submittedName>
        <fullName evidence="1">Phage tail protein</fullName>
    </submittedName>
</protein>
<gene>
    <name evidence="1" type="ORF">E5A73_08395</name>
</gene>
<dbReference type="AlphaFoldDB" id="A0A4S1XDF3"/>
<sequence>MADGTAQDEVWPLPKFYFNIDLGDGKTQGFSEISGLESEAKAIEYRHGDSAVFSPIKMPGLRSVGNVTLKKGVFTKDSIFWDWFNETQLNIIKRRTVIINLLNEKASPMMTWTLTNAFPVKMQATDMKSDASEVAIETLELAYETLAVKAA</sequence>
<evidence type="ECO:0000313" key="1">
    <source>
        <dbReference type="EMBL" id="TGX54131.1"/>
    </source>
</evidence>
<evidence type="ECO:0000313" key="2">
    <source>
        <dbReference type="Proteomes" id="UP000306147"/>
    </source>
</evidence>
<dbReference type="InterPro" id="IPR010667">
    <property type="entry name" value="Phage_T4_Gp19"/>
</dbReference>
<keyword evidence="2" id="KW-1185">Reference proteome</keyword>
<accession>A0A4S1XDF3</accession>
<reference evidence="1 2" key="1">
    <citation type="submission" date="2019-04" db="EMBL/GenBank/DDBJ databases">
        <title>Sphingomonas psychrotolerans sp. nov., isolated from soil in the Tianshan Mountains, Xinjiang, China.</title>
        <authorList>
            <person name="Luo Y."/>
            <person name="Sheng H."/>
        </authorList>
    </citation>
    <scope>NUCLEOTIDE SEQUENCE [LARGE SCALE GENOMIC DNA]</scope>
    <source>
        <strain evidence="1 2">ZFGT-11</strain>
    </source>
</reference>
<dbReference type="Pfam" id="PF06841">
    <property type="entry name" value="Phage_T4_gp19"/>
    <property type="match status" value="1"/>
</dbReference>
<dbReference type="RefSeq" id="WP_135963370.1">
    <property type="nucleotide sequence ID" value="NZ_SRXT01000003.1"/>
</dbReference>
<dbReference type="PANTHER" id="PTHR38009">
    <property type="entry name" value="CONSERVED HYPOTHETICAL PHAGE TAIL PROTEIN"/>
    <property type="match status" value="1"/>
</dbReference>
<dbReference type="NCBIfam" id="TIGR02241">
    <property type="entry name" value="conserved hypothetical phage tail region protein"/>
    <property type="match status" value="1"/>
</dbReference>
<proteinExistence type="predicted"/>
<dbReference type="PANTHER" id="PTHR38009:SF1">
    <property type="entry name" value="CONSERVED HYPOTHETICAL PHAGE TAIL PROTEIN"/>
    <property type="match status" value="1"/>
</dbReference>
<dbReference type="OrthoDB" id="9790161at2"/>
<organism evidence="1 2">
    <name type="scientific">Sphingomonas gei</name>
    <dbReference type="NCBI Taxonomy" id="1395960"/>
    <lineage>
        <taxon>Bacteria</taxon>
        <taxon>Pseudomonadati</taxon>
        <taxon>Pseudomonadota</taxon>
        <taxon>Alphaproteobacteria</taxon>
        <taxon>Sphingomonadales</taxon>
        <taxon>Sphingomonadaceae</taxon>
        <taxon>Sphingomonas</taxon>
    </lineage>
</organism>
<dbReference type="InterPro" id="IPR011747">
    <property type="entry name" value="CHP02241"/>
</dbReference>
<dbReference type="Proteomes" id="UP000306147">
    <property type="component" value="Unassembled WGS sequence"/>
</dbReference>
<name>A0A4S1XDF3_9SPHN</name>
<dbReference type="EMBL" id="SRXT01000003">
    <property type="protein sequence ID" value="TGX54131.1"/>
    <property type="molecule type" value="Genomic_DNA"/>
</dbReference>